<dbReference type="EMBL" id="DQ266254">
    <property type="protein sequence ID" value="ABB69083.1"/>
    <property type="molecule type" value="Genomic_DNA"/>
</dbReference>
<evidence type="ECO:0000313" key="1">
    <source>
        <dbReference type="EMBL" id="ABB69083.1"/>
    </source>
</evidence>
<accession>Q2S9J0</accession>
<dbReference type="Gene3D" id="3.30.70.100">
    <property type="match status" value="1"/>
</dbReference>
<name>Q2S9J0_HAHCH</name>
<dbReference type="InterPro" id="IPR021667">
    <property type="entry name" value="HapK"/>
</dbReference>
<evidence type="ECO:0000313" key="3">
    <source>
        <dbReference type="Proteomes" id="UP000000238"/>
    </source>
</evidence>
<evidence type="ECO:0000313" key="2">
    <source>
        <dbReference type="EMBL" id="ABC32684.1"/>
    </source>
</evidence>
<dbReference type="HOGENOM" id="CLU_177081_0_0_6"/>
<dbReference type="Pfam" id="PF11639">
    <property type="entry name" value="HapK"/>
    <property type="match status" value="1"/>
</dbReference>
<dbReference type="SMR" id="Q2S9J0"/>
<keyword evidence="3" id="KW-1185">Reference proteome</keyword>
<protein>
    <submittedName>
        <fullName evidence="2">RedY-like protein</fullName>
    </submittedName>
</protein>
<sequence length="105" mass="11645">METIIHKIRLFDVAQADAFEFWVQNVDYATCPDLPSVVRFDVHRASLQANAPYHYVEVIKITDRAAFDADMETSTFAGLVQAFSRMAEVVEELAGEQLGSGYAAG</sequence>
<dbReference type="OrthoDB" id="4731620at2"/>
<dbReference type="EMBL" id="CP000155">
    <property type="protein sequence ID" value="ABC32684.1"/>
    <property type="molecule type" value="Genomic_DNA"/>
</dbReference>
<dbReference type="PDB" id="2JDJ">
    <property type="method" value="X-ray"/>
    <property type="resolution" value="2.00 A"/>
    <property type="chains" value="A/B=1-105"/>
</dbReference>
<dbReference type="STRING" id="349521.HCH_06034"/>
<gene>
    <name evidence="1" type="primary">hapK</name>
    <name evidence="2" type="ordered locus">HCH_06034</name>
</gene>
<evidence type="ECO:0007829" key="4">
    <source>
        <dbReference type="PDB" id="2JDJ"/>
    </source>
</evidence>
<reference evidence="1" key="2">
    <citation type="submission" date="2005-10" db="EMBL/GenBank/DDBJ databases">
        <title>Hahella chejuensis KCTC 2396 prodigiosin biosynthesis gene cluster.</title>
        <authorList>
            <person name="Kim J.F."/>
            <person name="Jeong H."/>
            <person name="Park Y."/>
            <person name="Kim D."/>
        </authorList>
    </citation>
    <scope>NUCLEOTIDE SEQUENCE</scope>
    <source>
        <strain evidence="1">KCTC 2396</strain>
    </source>
</reference>
<dbReference type="eggNOG" id="ENOG50334I7">
    <property type="taxonomic scope" value="Bacteria"/>
</dbReference>
<dbReference type="AlphaFoldDB" id="Q2S9J0"/>
<organism evidence="2 3">
    <name type="scientific">Hahella chejuensis (strain KCTC 2396)</name>
    <dbReference type="NCBI Taxonomy" id="349521"/>
    <lineage>
        <taxon>Bacteria</taxon>
        <taxon>Pseudomonadati</taxon>
        <taxon>Pseudomonadota</taxon>
        <taxon>Gammaproteobacteria</taxon>
        <taxon>Oceanospirillales</taxon>
        <taxon>Hahellaceae</taxon>
        <taxon>Hahella</taxon>
    </lineage>
</organism>
<reference evidence="2 3" key="1">
    <citation type="journal article" date="2005" name="Nucleic Acids Res.">
        <title>Genomic blueprint of Hahella chejuensis, a marine microbe producing an algicidal agent.</title>
        <authorList>
            <person name="Jeong H."/>
            <person name="Yim J.H."/>
            <person name="Lee C."/>
            <person name="Choi S.-H."/>
            <person name="Park Y.K."/>
            <person name="Yoon S.H."/>
            <person name="Hur C.-G."/>
            <person name="Kang H.-Y."/>
            <person name="Kim D."/>
            <person name="Lee H.H."/>
            <person name="Park K.H."/>
            <person name="Park S.-H."/>
            <person name="Park H.-S."/>
            <person name="Lee H.K."/>
            <person name="Oh T.K."/>
            <person name="Kim J.F."/>
        </authorList>
    </citation>
    <scope>NUCLEOTIDE SEQUENCE [LARGE SCALE GENOMIC DNA]</scope>
    <source>
        <strain evidence="2 3">KCTC 2396</strain>
    </source>
</reference>
<dbReference type="RefSeq" id="WP_011399742.1">
    <property type="nucleotide sequence ID" value="NC_007645.1"/>
</dbReference>
<keyword evidence="4" id="KW-0002">3D-structure</keyword>
<dbReference type="PDBsum" id="2JDJ"/>
<dbReference type="Proteomes" id="UP000000238">
    <property type="component" value="Chromosome"/>
</dbReference>
<proteinExistence type="evidence at protein level"/>
<dbReference type="KEGG" id="hch:HCH_06034"/>
<reference evidence="4" key="3">
    <citation type="journal article" date="2008" name="Proteins">
        <title>Structural insight of the role of the Hahella chejuensis HapK protein in prodigiosin biosynthesis.</title>
        <authorList>
            <person name="Cho H.J."/>
            <person name="Kim K.J."/>
            <person name="Kim M.H."/>
            <person name="Kang B.S."/>
        </authorList>
    </citation>
    <scope>X-RAY CRYSTALLOGRAPHY (2.00 ANGSTROMS)</scope>
</reference>